<evidence type="ECO:0008006" key="5">
    <source>
        <dbReference type="Google" id="ProtNLM"/>
    </source>
</evidence>
<dbReference type="GO" id="GO:0016491">
    <property type="term" value="F:oxidoreductase activity"/>
    <property type="evidence" value="ECO:0007669"/>
    <property type="project" value="UniProtKB-KW"/>
</dbReference>
<dbReference type="EMBL" id="JAENGY010000492">
    <property type="protein sequence ID" value="KAG6961767.1"/>
    <property type="molecule type" value="Genomic_DNA"/>
</dbReference>
<evidence type="ECO:0000256" key="1">
    <source>
        <dbReference type="ARBA" id="ARBA00022857"/>
    </source>
</evidence>
<evidence type="ECO:0000313" key="3">
    <source>
        <dbReference type="EMBL" id="KAG6961767.1"/>
    </source>
</evidence>
<dbReference type="PANTHER" id="PTHR43544">
    <property type="entry name" value="SHORT-CHAIN DEHYDROGENASE/REDUCTASE"/>
    <property type="match status" value="1"/>
</dbReference>
<dbReference type="InterPro" id="IPR002347">
    <property type="entry name" value="SDR_fam"/>
</dbReference>
<keyword evidence="1" id="KW-0521">NADP</keyword>
<reference evidence="3" key="1">
    <citation type="submission" date="2021-01" db="EMBL/GenBank/DDBJ databases">
        <title>Phytophthora aleatoria, a newly-described species from Pinus radiata is distinct from Phytophthora cactorum isolates based on comparative genomics.</title>
        <authorList>
            <person name="Mcdougal R."/>
            <person name="Panda P."/>
            <person name="Williams N."/>
            <person name="Studholme D.J."/>
        </authorList>
    </citation>
    <scope>NUCLEOTIDE SEQUENCE</scope>
    <source>
        <strain evidence="3">NZFS 4037</strain>
    </source>
</reference>
<dbReference type="Pfam" id="PF00106">
    <property type="entry name" value="adh_short"/>
    <property type="match status" value="1"/>
</dbReference>
<dbReference type="InterPro" id="IPR020904">
    <property type="entry name" value="Sc_DH/Rdtase_CS"/>
</dbReference>
<accession>A0A8J5IS25</accession>
<dbReference type="InterPro" id="IPR051468">
    <property type="entry name" value="Fungal_SecMetab_SDRs"/>
</dbReference>
<dbReference type="PROSITE" id="PS00061">
    <property type="entry name" value="ADH_SHORT"/>
    <property type="match status" value="1"/>
</dbReference>
<gene>
    <name evidence="3" type="ORF">JG688_00008930</name>
</gene>
<protein>
    <recommendedName>
        <fullName evidence="5">Short chain dehydrogenase</fullName>
    </recommendedName>
</protein>
<dbReference type="PANTHER" id="PTHR43544:SF7">
    <property type="entry name" value="NADB-LER2"/>
    <property type="match status" value="1"/>
</dbReference>
<dbReference type="AlphaFoldDB" id="A0A8J5IS25"/>
<evidence type="ECO:0000313" key="4">
    <source>
        <dbReference type="Proteomes" id="UP000709295"/>
    </source>
</evidence>
<comment type="caution">
    <text evidence="3">The sequence shown here is derived from an EMBL/GenBank/DDBJ whole genome shotgun (WGS) entry which is preliminary data.</text>
</comment>
<sequence>MFELVEDVKAKVHIREYSVSQTTLEQIFNSLASQQEEEEEELFVAFTKTVLITDSTRGIGLALVEHFLKAGWNVIGTARAGSNAEKATILEVARQLEGQPIDLIINSAGINLPGSLETGTKEVLMRQFEVNAVGPFLVARTLLPNLQLAANTRGFAFVVQLSSFVGNMGSHTSETAAFFKDSLYGYGTSKAALNMITRSLAFDLQPKDIGTRKPADCVAAMTDLIAKLTPESTGKFINLDQQIPVAELPW</sequence>
<keyword evidence="2" id="KW-0560">Oxidoreductase</keyword>
<keyword evidence="4" id="KW-1185">Reference proteome</keyword>
<proteinExistence type="predicted"/>
<dbReference type="Proteomes" id="UP000709295">
    <property type="component" value="Unassembled WGS sequence"/>
</dbReference>
<evidence type="ECO:0000256" key="2">
    <source>
        <dbReference type="ARBA" id="ARBA00023002"/>
    </source>
</evidence>
<name>A0A8J5IS25_9STRA</name>
<organism evidence="3 4">
    <name type="scientific">Phytophthora aleatoria</name>
    <dbReference type="NCBI Taxonomy" id="2496075"/>
    <lineage>
        <taxon>Eukaryota</taxon>
        <taxon>Sar</taxon>
        <taxon>Stramenopiles</taxon>
        <taxon>Oomycota</taxon>
        <taxon>Peronosporomycetes</taxon>
        <taxon>Peronosporales</taxon>
        <taxon>Peronosporaceae</taxon>
        <taxon>Phytophthora</taxon>
    </lineage>
</organism>
<dbReference type="GO" id="GO:0005737">
    <property type="term" value="C:cytoplasm"/>
    <property type="evidence" value="ECO:0007669"/>
    <property type="project" value="TreeGrafter"/>
</dbReference>